<sequence length="55" mass="6151">MKRTVKLIGCVRGDREEEIDRRGRALTRELARGCIKGLKNLEPGGNDESKILLEG</sequence>
<gene>
    <name evidence="1" type="ORF">WN51_06167</name>
</gene>
<proteinExistence type="predicted"/>
<accession>A0A0M8ZQL1</accession>
<organism evidence="1 2">
    <name type="scientific">Melipona quadrifasciata</name>
    <dbReference type="NCBI Taxonomy" id="166423"/>
    <lineage>
        <taxon>Eukaryota</taxon>
        <taxon>Metazoa</taxon>
        <taxon>Ecdysozoa</taxon>
        <taxon>Arthropoda</taxon>
        <taxon>Hexapoda</taxon>
        <taxon>Insecta</taxon>
        <taxon>Pterygota</taxon>
        <taxon>Neoptera</taxon>
        <taxon>Endopterygota</taxon>
        <taxon>Hymenoptera</taxon>
        <taxon>Apocrita</taxon>
        <taxon>Aculeata</taxon>
        <taxon>Apoidea</taxon>
        <taxon>Anthophila</taxon>
        <taxon>Apidae</taxon>
        <taxon>Melipona</taxon>
    </lineage>
</organism>
<protein>
    <submittedName>
        <fullName evidence="1">Uncharacterized protein</fullName>
    </submittedName>
</protein>
<dbReference type="Proteomes" id="UP000053105">
    <property type="component" value="Unassembled WGS sequence"/>
</dbReference>
<keyword evidence="2" id="KW-1185">Reference proteome</keyword>
<evidence type="ECO:0000313" key="1">
    <source>
        <dbReference type="EMBL" id="KOX69110.1"/>
    </source>
</evidence>
<dbReference type="AlphaFoldDB" id="A0A0M8ZQL1"/>
<dbReference type="EMBL" id="KQ435899">
    <property type="protein sequence ID" value="KOX69110.1"/>
    <property type="molecule type" value="Genomic_DNA"/>
</dbReference>
<evidence type="ECO:0000313" key="2">
    <source>
        <dbReference type="Proteomes" id="UP000053105"/>
    </source>
</evidence>
<name>A0A0M8ZQL1_9HYME</name>
<reference evidence="1 2" key="1">
    <citation type="submission" date="2015-07" db="EMBL/GenBank/DDBJ databases">
        <title>The genome of Melipona quadrifasciata.</title>
        <authorList>
            <person name="Pan H."/>
            <person name="Kapheim K."/>
        </authorList>
    </citation>
    <scope>NUCLEOTIDE SEQUENCE [LARGE SCALE GENOMIC DNA]</scope>
    <source>
        <strain evidence="1">0111107301</strain>
        <tissue evidence="1">Whole body</tissue>
    </source>
</reference>